<evidence type="ECO:0000256" key="9">
    <source>
        <dbReference type="ARBA" id="ARBA00022989"/>
    </source>
</evidence>
<keyword evidence="6" id="KW-0808">Transferase</keyword>
<keyword evidence="14" id="KW-1185">Reference proteome</keyword>
<dbReference type="EC" id="2.7.7.6" evidence="3"/>
<dbReference type="GO" id="GO:0030244">
    <property type="term" value="P:cellulose biosynthetic process"/>
    <property type="evidence" value="ECO:0007669"/>
    <property type="project" value="InterPro"/>
</dbReference>
<protein>
    <recommendedName>
        <fullName evidence="3">DNA-directed RNA polymerase</fullName>
        <ecNumber evidence="3">2.7.7.6</ecNumber>
    </recommendedName>
</protein>
<dbReference type="InterPro" id="IPR007646">
    <property type="entry name" value="RNA_pol_Rpb2_4"/>
</dbReference>
<evidence type="ECO:0000256" key="5">
    <source>
        <dbReference type="ARBA" id="ARBA00022676"/>
    </source>
</evidence>
<keyword evidence="10" id="KW-0472">Membrane</keyword>
<evidence type="ECO:0000256" key="3">
    <source>
        <dbReference type="ARBA" id="ARBA00012418"/>
    </source>
</evidence>
<evidence type="ECO:0000256" key="4">
    <source>
        <dbReference type="ARBA" id="ARBA00022478"/>
    </source>
</evidence>
<dbReference type="GO" id="GO:0016020">
    <property type="term" value="C:membrane"/>
    <property type="evidence" value="ECO:0007669"/>
    <property type="project" value="InterPro"/>
</dbReference>
<dbReference type="Gene3D" id="3.90.1070.20">
    <property type="match status" value="1"/>
</dbReference>
<dbReference type="EMBL" id="JACGCM010002331">
    <property type="protein sequence ID" value="KAF6141188.1"/>
    <property type="molecule type" value="Genomic_DNA"/>
</dbReference>
<dbReference type="GO" id="GO:0006351">
    <property type="term" value="P:DNA-templated transcription"/>
    <property type="evidence" value="ECO:0007669"/>
    <property type="project" value="InterPro"/>
</dbReference>
<evidence type="ECO:0000256" key="7">
    <source>
        <dbReference type="ARBA" id="ARBA00022692"/>
    </source>
</evidence>
<comment type="subcellular location">
    <subcellularLocation>
        <location evidence="1">Endomembrane system</location>
    </subcellularLocation>
</comment>
<dbReference type="Pfam" id="PF03552">
    <property type="entry name" value="Cellulose_synt"/>
    <property type="match status" value="1"/>
</dbReference>
<organism evidence="13 14">
    <name type="scientific">Kingdonia uniflora</name>
    <dbReference type="NCBI Taxonomy" id="39325"/>
    <lineage>
        <taxon>Eukaryota</taxon>
        <taxon>Viridiplantae</taxon>
        <taxon>Streptophyta</taxon>
        <taxon>Embryophyta</taxon>
        <taxon>Tracheophyta</taxon>
        <taxon>Spermatophyta</taxon>
        <taxon>Magnoliopsida</taxon>
        <taxon>Ranunculales</taxon>
        <taxon>Circaeasteraceae</taxon>
        <taxon>Kingdonia</taxon>
    </lineage>
</organism>
<evidence type="ECO:0000256" key="10">
    <source>
        <dbReference type="ARBA" id="ARBA00023136"/>
    </source>
</evidence>
<dbReference type="SUPFAM" id="SSF64484">
    <property type="entry name" value="beta and beta-prime subunits of DNA dependent RNA-polymerase"/>
    <property type="match status" value="1"/>
</dbReference>
<dbReference type="GO" id="GO:0000428">
    <property type="term" value="C:DNA-directed RNA polymerase complex"/>
    <property type="evidence" value="ECO:0007669"/>
    <property type="project" value="UniProtKB-KW"/>
</dbReference>
<dbReference type="GO" id="GO:0016760">
    <property type="term" value="F:cellulose synthase (UDP-forming) activity"/>
    <property type="evidence" value="ECO:0007669"/>
    <property type="project" value="InterPro"/>
</dbReference>
<keyword evidence="11" id="KW-0804">Transcription</keyword>
<evidence type="ECO:0000256" key="6">
    <source>
        <dbReference type="ARBA" id="ARBA00022679"/>
    </source>
</evidence>
<dbReference type="Proteomes" id="UP000541444">
    <property type="component" value="Unassembled WGS sequence"/>
</dbReference>
<evidence type="ECO:0000256" key="2">
    <source>
        <dbReference type="ARBA" id="ARBA00006835"/>
    </source>
</evidence>
<dbReference type="Gene3D" id="1.10.510.10">
    <property type="entry name" value="Transferase(Phosphotransferase) domain 1"/>
    <property type="match status" value="1"/>
</dbReference>
<evidence type="ECO:0000256" key="8">
    <source>
        <dbReference type="ARBA" id="ARBA00022695"/>
    </source>
</evidence>
<dbReference type="InterPro" id="IPR011009">
    <property type="entry name" value="Kinase-like_dom_sf"/>
</dbReference>
<dbReference type="OrthoDB" id="28397at2759"/>
<dbReference type="GO" id="GO:0003677">
    <property type="term" value="F:DNA binding"/>
    <property type="evidence" value="ECO:0007669"/>
    <property type="project" value="InterPro"/>
</dbReference>
<keyword evidence="4" id="KW-0240">DNA-directed RNA polymerase</keyword>
<reference evidence="13 14" key="1">
    <citation type="journal article" date="2020" name="IScience">
        <title>Genome Sequencing of the Endangered Kingdonia uniflora (Circaeasteraceae, Ranunculales) Reveals Potential Mechanisms of Evolutionary Specialization.</title>
        <authorList>
            <person name="Sun Y."/>
            <person name="Deng T."/>
            <person name="Zhang A."/>
            <person name="Moore M.J."/>
            <person name="Landis J.B."/>
            <person name="Lin N."/>
            <person name="Zhang H."/>
            <person name="Zhang X."/>
            <person name="Huang J."/>
            <person name="Zhang X."/>
            <person name="Sun H."/>
            <person name="Wang H."/>
        </authorList>
    </citation>
    <scope>NUCLEOTIDE SEQUENCE [LARGE SCALE GENOMIC DNA]</scope>
    <source>
        <strain evidence="13">TB1705</strain>
        <tissue evidence="13">Leaf</tissue>
    </source>
</reference>
<comment type="caution">
    <text evidence="13">The sequence shown here is derived from an EMBL/GenBank/DDBJ whole genome shotgun (WGS) entry which is preliminary data.</text>
</comment>
<keyword evidence="5" id="KW-0328">Glycosyltransferase</keyword>
<dbReference type="PANTHER" id="PTHR20856">
    <property type="entry name" value="DNA-DIRECTED RNA POLYMERASE I SUBUNIT 2"/>
    <property type="match status" value="1"/>
</dbReference>
<feature type="domain" description="RNA polymerase Rpb2" evidence="12">
    <location>
        <begin position="235"/>
        <end position="261"/>
    </location>
</feature>
<proteinExistence type="inferred from homology"/>
<evidence type="ECO:0000259" key="12">
    <source>
        <dbReference type="Pfam" id="PF04566"/>
    </source>
</evidence>
<gene>
    <name evidence="13" type="ORF">GIB67_018278</name>
</gene>
<keyword evidence="8" id="KW-0548">Nucleotidyltransferase</keyword>
<evidence type="ECO:0000256" key="11">
    <source>
        <dbReference type="ARBA" id="ARBA00023163"/>
    </source>
</evidence>
<accession>A0A7J7LF47</accession>
<dbReference type="Pfam" id="PF04566">
    <property type="entry name" value="RNA_pol_Rpb2_4"/>
    <property type="match status" value="1"/>
</dbReference>
<dbReference type="InterPro" id="IPR005150">
    <property type="entry name" value="Cellulose_synth"/>
</dbReference>
<dbReference type="GO" id="GO:0012505">
    <property type="term" value="C:endomembrane system"/>
    <property type="evidence" value="ECO:0007669"/>
    <property type="project" value="UniProtKB-SubCell"/>
</dbReference>
<dbReference type="AlphaFoldDB" id="A0A7J7LF47"/>
<keyword evidence="7" id="KW-0812">Transmembrane</keyword>
<name>A0A7J7LF47_9MAGN</name>
<dbReference type="InterPro" id="IPR015712">
    <property type="entry name" value="DNA-dir_RNA_pol_su2"/>
</dbReference>
<sequence length="275" mass="31777">MDSDPFYAFLEASRFATHWLPFCKIFNMEPRVPEVYFAEKSEPHNDRHICSYVVHIRALAVVALMWLISLDFMHVFPSQQRKVKGTQWKSGQQYFFPGFSQTLADVPLQINNKANSNKPEQLNKIFELCGAPNKENWPGVSRIPWYNNFKLTRPLKRRVWEFFKHFEGHALELLDKMLALDPSQACGLVKNLVLIVYVTTVGSAANPILEFLEEWSTENFEKISPAVIDQAIKFFVNGCWVGIHRSPDLLVKTLRQLRRQVLFSILGNFGLSLTN</sequence>
<evidence type="ECO:0000313" key="13">
    <source>
        <dbReference type="EMBL" id="KAF6141188.1"/>
    </source>
</evidence>
<evidence type="ECO:0000313" key="14">
    <source>
        <dbReference type="Proteomes" id="UP000541444"/>
    </source>
</evidence>
<dbReference type="SUPFAM" id="SSF56112">
    <property type="entry name" value="Protein kinase-like (PK-like)"/>
    <property type="match status" value="1"/>
</dbReference>
<comment type="similarity">
    <text evidence="2">Belongs to the RNA polymerase beta chain family.</text>
</comment>
<evidence type="ECO:0000256" key="1">
    <source>
        <dbReference type="ARBA" id="ARBA00004308"/>
    </source>
</evidence>
<keyword evidence="9" id="KW-1133">Transmembrane helix</keyword>
<dbReference type="GO" id="GO:0003899">
    <property type="term" value="F:DNA-directed RNA polymerase activity"/>
    <property type="evidence" value="ECO:0007669"/>
    <property type="project" value="UniProtKB-EC"/>
</dbReference>
<dbReference type="GO" id="GO:0032549">
    <property type="term" value="F:ribonucleoside binding"/>
    <property type="evidence" value="ECO:0007669"/>
    <property type="project" value="InterPro"/>
</dbReference>